<keyword evidence="2" id="KW-1185">Reference proteome</keyword>
<dbReference type="STRING" id="927083.DB32_006429"/>
<gene>
    <name evidence="1" type="ORF">DB32_006429</name>
</gene>
<protein>
    <submittedName>
        <fullName evidence="1">Uncharacterized protein</fullName>
    </submittedName>
</protein>
<dbReference type="KEGG" id="samy:DB32_006429"/>
<organism evidence="1 2">
    <name type="scientific">Sandaracinus amylolyticus</name>
    <dbReference type="NCBI Taxonomy" id="927083"/>
    <lineage>
        <taxon>Bacteria</taxon>
        <taxon>Pseudomonadati</taxon>
        <taxon>Myxococcota</taxon>
        <taxon>Polyangia</taxon>
        <taxon>Polyangiales</taxon>
        <taxon>Sandaracinaceae</taxon>
        <taxon>Sandaracinus</taxon>
    </lineage>
</organism>
<sequence>MTYGGVACDEMRAQVLPLHRGWASAIERAIELQEEQNANVERLLAQMGSSRADPLEVAQATDTIARFASWLGSLKGRPLDPATFFAGAKPSTIAKRRLSKLVGALEHMIAQLTPIAAGPIPGAATWLEELRAAHAIAVAQRDAQRAGRTAQANLTPELEKARADWLATYVANKRLVEGVLRHHGKEHLMPLVFDDLAEVQRTKPRRPDAPVED</sequence>
<accession>A0A0F6W7C8</accession>
<evidence type="ECO:0000313" key="1">
    <source>
        <dbReference type="EMBL" id="AKF09280.1"/>
    </source>
</evidence>
<dbReference type="Proteomes" id="UP000034883">
    <property type="component" value="Chromosome"/>
</dbReference>
<dbReference type="EMBL" id="CP011125">
    <property type="protein sequence ID" value="AKF09280.1"/>
    <property type="molecule type" value="Genomic_DNA"/>
</dbReference>
<dbReference type="AlphaFoldDB" id="A0A0F6W7C8"/>
<name>A0A0F6W7C8_9BACT</name>
<evidence type="ECO:0000313" key="2">
    <source>
        <dbReference type="Proteomes" id="UP000034883"/>
    </source>
</evidence>
<proteinExistence type="predicted"/>
<reference evidence="1 2" key="1">
    <citation type="submission" date="2015-03" db="EMBL/GenBank/DDBJ databases">
        <title>Genome assembly of Sandaracinus amylolyticus DSM 53668.</title>
        <authorList>
            <person name="Sharma G."/>
            <person name="Subramanian S."/>
        </authorList>
    </citation>
    <scope>NUCLEOTIDE SEQUENCE [LARGE SCALE GENOMIC DNA]</scope>
    <source>
        <strain evidence="1 2">DSM 53668</strain>
    </source>
</reference>